<keyword evidence="3" id="KW-0964">Secreted</keyword>
<evidence type="ECO:0000256" key="7">
    <source>
        <dbReference type="ARBA" id="ARBA00023136"/>
    </source>
</evidence>
<keyword evidence="8" id="KW-1015">Disulfide bond</keyword>
<sequence length="377" mass="39051">METDVDEIDGKASVFSQENPLYNNTMKLYEADRYDFQHSELKTKKPAKKRYCIPVLILLFLLLIGLNSLLAYKVFTLETWVHLHCTSADPKTEELKSAEEFKLGSSSSDQECLSDLCGNDGTLEKLRTQLNQLNISAQRGLPGTPGVPGQKGHTGSPGPVGESGAPGGKGQRGDQGLAGERGPAGMTGPPGLPGTDGSRGADGKTGIPGTPGLRGPPGPKGDPGASGSPGLMGPPGLQGPPGEKGSPGPKGDTGVGLPGVAGLRGPNGEKGSKGDPAIVRLVGSSSRGRVEVLHENVWGTVCDDSFDTVDALVVCKMLGFQRATEVFTTGEGVYRGRLCSCSPLQGPPLSSPSFLSLCLSGPSLAVGPRVKEGWAWK</sequence>
<evidence type="ECO:0000256" key="1">
    <source>
        <dbReference type="ARBA" id="ARBA00004498"/>
    </source>
</evidence>
<dbReference type="AlphaFoldDB" id="A0A672T7C6"/>
<evidence type="ECO:0000256" key="8">
    <source>
        <dbReference type="ARBA" id="ARBA00023157"/>
    </source>
</evidence>
<keyword evidence="15" id="KW-1185">Reference proteome</keyword>
<keyword evidence="4 12" id="KW-0812">Transmembrane</keyword>
<dbReference type="InterPro" id="IPR008160">
    <property type="entry name" value="Collagen"/>
</dbReference>
<comment type="subcellular location">
    <subcellularLocation>
        <location evidence="2">Membrane</location>
        <topology evidence="2">Single-pass type II membrane protein</topology>
    </subcellularLocation>
    <subcellularLocation>
        <location evidence="1">Secreted</location>
        <location evidence="1">Extracellular space</location>
        <location evidence="1">Extracellular matrix</location>
    </subcellularLocation>
</comment>
<keyword evidence="9" id="KW-0675">Receptor</keyword>
<evidence type="ECO:0000256" key="6">
    <source>
        <dbReference type="ARBA" id="ARBA00022989"/>
    </source>
</evidence>
<dbReference type="Ensembl" id="ENSSGRT00000116274.1">
    <property type="protein sequence ID" value="ENSSGRP00000109441.1"/>
    <property type="gene ID" value="ENSSGRG00000053900.1"/>
</dbReference>
<dbReference type="Pfam" id="PF00530">
    <property type="entry name" value="SRCR"/>
    <property type="match status" value="1"/>
</dbReference>
<evidence type="ECO:0000256" key="2">
    <source>
        <dbReference type="ARBA" id="ARBA00004606"/>
    </source>
</evidence>
<organism evidence="14 15">
    <name type="scientific">Sinocyclocheilus grahami</name>
    <name type="common">Dianchi golden-line fish</name>
    <name type="synonym">Barbus grahami</name>
    <dbReference type="NCBI Taxonomy" id="75366"/>
    <lineage>
        <taxon>Eukaryota</taxon>
        <taxon>Metazoa</taxon>
        <taxon>Chordata</taxon>
        <taxon>Craniata</taxon>
        <taxon>Vertebrata</taxon>
        <taxon>Euteleostomi</taxon>
        <taxon>Actinopterygii</taxon>
        <taxon>Neopterygii</taxon>
        <taxon>Teleostei</taxon>
        <taxon>Ostariophysi</taxon>
        <taxon>Cypriniformes</taxon>
        <taxon>Cyprinidae</taxon>
        <taxon>Cyprininae</taxon>
        <taxon>Sinocyclocheilus</taxon>
    </lineage>
</organism>
<dbReference type="Pfam" id="PF01391">
    <property type="entry name" value="Collagen"/>
    <property type="match status" value="1"/>
</dbReference>
<keyword evidence="6 12" id="KW-1133">Transmembrane helix</keyword>
<accession>A0A672T7C6</accession>
<gene>
    <name evidence="14" type="primary">marco</name>
</gene>
<evidence type="ECO:0000256" key="10">
    <source>
        <dbReference type="PROSITE-ProRule" id="PRU00196"/>
    </source>
</evidence>
<evidence type="ECO:0000256" key="11">
    <source>
        <dbReference type="SAM" id="MobiDB-lite"/>
    </source>
</evidence>
<dbReference type="GO" id="GO:0016020">
    <property type="term" value="C:membrane"/>
    <property type="evidence" value="ECO:0007669"/>
    <property type="project" value="UniProtKB-SubCell"/>
</dbReference>
<reference evidence="14" key="1">
    <citation type="submission" date="2025-08" db="UniProtKB">
        <authorList>
            <consortium name="Ensembl"/>
        </authorList>
    </citation>
    <scope>IDENTIFICATION</scope>
</reference>
<dbReference type="GO" id="GO:0031012">
    <property type="term" value="C:extracellular matrix"/>
    <property type="evidence" value="ECO:0007669"/>
    <property type="project" value="TreeGrafter"/>
</dbReference>
<dbReference type="PANTHER" id="PTHR24023">
    <property type="entry name" value="COLLAGEN ALPHA"/>
    <property type="match status" value="1"/>
</dbReference>
<dbReference type="Proteomes" id="UP000472262">
    <property type="component" value="Unassembled WGS sequence"/>
</dbReference>
<evidence type="ECO:0000259" key="13">
    <source>
        <dbReference type="PROSITE" id="PS50287"/>
    </source>
</evidence>
<evidence type="ECO:0000256" key="9">
    <source>
        <dbReference type="ARBA" id="ARBA00023170"/>
    </source>
</evidence>
<name>A0A672T7C6_SINGR</name>
<keyword evidence="3" id="KW-0272">Extracellular matrix</keyword>
<dbReference type="SMART" id="SM00202">
    <property type="entry name" value="SR"/>
    <property type="match status" value="1"/>
</dbReference>
<keyword evidence="5" id="KW-0735">Signal-anchor</keyword>
<dbReference type="InterPro" id="IPR036772">
    <property type="entry name" value="SRCR-like_dom_sf"/>
</dbReference>
<feature type="transmembrane region" description="Helical" evidence="12">
    <location>
        <begin position="51"/>
        <end position="72"/>
    </location>
</feature>
<keyword evidence="7 12" id="KW-0472">Membrane</keyword>
<dbReference type="PROSITE" id="PS50287">
    <property type="entry name" value="SRCR_2"/>
    <property type="match status" value="1"/>
</dbReference>
<dbReference type="InterPro" id="IPR001190">
    <property type="entry name" value="SRCR"/>
</dbReference>
<comment type="caution">
    <text evidence="10">Lacks conserved residue(s) required for the propagation of feature annotation.</text>
</comment>
<dbReference type="SUPFAM" id="SSF56487">
    <property type="entry name" value="SRCR-like"/>
    <property type="match status" value="1"/>
</dbReference>
<protein>
    <submittedName>
        <fullName evidence="14">Macrophage receptor MARCO-like</fullName>
    </submittedName>
</protein>
<evidence type="ECO:0000256" key="3">
    <source>
        <dbReference type="ARBA" id="ARBA00022530"/>
    </source>
</evidence>
<dbReference type="PANTHER" id="PTHR24023:SF1082">
    <property type="entry name" value="COLLAGEN TRIPLE HELIX REPEAT"/>
    <property type="match status" value="1"/>
</dbReference>
<dbReference type="Gene3D" id="3.10.250.10">
    <property type="entry name" value="SRCR-like domain"/>
    <property type="match status" value="1"/>
</dbReference>
<proteinExistence type="predicted"/>
<dbReference type="GO" id="GO:0005615">
    <property type="term" value="C:extracellular space"/>
    <property type="evidence" value="ECO:0007669"/>
    <property type="project" value="TreeGrafter"/>
</dbReference>
<dbReference type="InterPro" id="IPR050149">
    <property type="entry name" value="Collagen_superfamily"/>
</dbReference>
<reference evidence="14" key="2">
    <citation type="submission" date="2025-09" db="UniProtKB">
        <authorList>
            <consortium name="Ensembl"/>
        </authorList>
    </citation>
    <scope>IDENTIFICATION</scope>
</reference>
<evidence type="ECO:0000256" key="5">
    <source>
        <dbReference type="ARBA" id="ARBA00022968"/>
    </source>
</evidence>
<evidence type="ECO:0000313" key="14">
    <source>
        <dbReference type="Ensembl" id="ENSSGRP00000109441.1"/>
    </source>
</evidence>
<feature type="region of interest" description="Disordered" evidence="11">
    <location>
        <begin position="137"/>
        <end position="277"/>
    </location>
</feature>
<evidence type="ECO:0000313" key="15">
    <source>
        <dbReference type="Proteomes" id="UP000472262"/>
    </source>
</evidence>
<feature type="compositionally biased region" description="Low complexity" evidence="11">
    <location>
        <begin position="222"/>
        <end position="250"/>
    </location>
</feature>
<evidence type="ECO:0000256" key="12">
    <source>
        <dbReference type="SAM" id="Phobius"/>
    </source>
</evidence>
<evidence type="ECO:0000256" key="4">
    <source>
        <dbReference type="ARBA" id="ARBA00022692"/>
    </source>
</evidence>
<dbReference type="PROSITE" id="PS00420">
    <property type="entry name" value="SRCR_1"/>
    <property type="match status" value="1"/>
</dbReference>
<feature type="domain" description="SRCR" evidence="13">
    <location>
        <begin position="279"/>
        <end position="358"/>
    </location>
</feature>